<feature type="transmembrane region" description="Helical" evidence="2">
    <location>
        <begin position="97"/>
        <end position="116"/>
    </location>
</feature>
<dbReference type="EMBL" id="JBHSNA010000001">
    <property type="protein sequence ID" value="MFC5565144.1"/>
    <property type="molecule type" value="Genomic_DNA"/>
</dbReference>
<evidence type="ECO:0000256" key="2">
    <source>
        <dbReference type="SAM" id="Phobius"/>
    </source>
</evidence>
<protein>
    <submittedName>
        <fullName evidence="3">DUF502 domain-containing protein</fullName>
    </submittedName>
</protein>
<evidence type="ECO:0000313" key="3">
    <source>
        <dbReference type="EMBL" id="MFC5565144.1"/>
    </source>
</evidence>
<feature type="region of interest" description="Disordered" evidence="1">
    <location>
        <begin position="1"/>
        <end position="20"/>
    </location>
</feature>
<keyword evidence="2" id="KW-0472">Membrane</keyword>
<reference evidence="4" key="1">
    <citation type="journal article" date="2019" name="Int. J. Syst. Evol. Microbiol.">
        <title>The Global Catalogue of Microorganisms (GCM) 10K type strain sequencing project: providing services to taxonomists for standard genome sequencing and annotation.</title>
        <authorList>
            <consortium name="The Broad Institute Genomics Platform"/>
            <consortium name="The Broad Institute Genome Sequencing Center for Infectious Disease"/>
            <person name="Wu L."/>
            <person name="Ma J."/>
        </authorList>
    </citation>
    <scope>NUCLEOTIDE SEQUENCE [LARGE SCALE GENOMIC DNA]</scope>
    <source>
        <strain evidence="4">KACC 11588</strain>
    </source>
</reference>
<accession>A0ABW0S8E0</accession>
<feature type="compositionally biased region" description="Pro residues" evidence="1">
    <location>
        <begin position="1"/>
        <end position="18"/>
    </location>
</feature>
<feature type="transmembrane region" description="Helical" evidence="2">
    <location>
        <begin position="37"/>
        <end position="61"/>
    </location>
</feature>
<keyword evidence="2" id="KW-0812">Transmembrane</keyword>
<evidence type="ECO:0000313" key="4">
    <source>
        <dbReference type="Proteomes" id="UP001596056"/>
    </source>
</evidence>
<dbReference type="PANTHER" id="PTHR31876:SF26">
    <property type="entry name" value="PROTEIN LIKE COV 2"/>
    <property type="match status" value="1"/>
</dbReference>
<keyword evidence="2" id="KW-1133">Transmembrane helix</keyword>
<name>A0ABW0S8E0_9RHOB</name>
<comment type="caution">
    <text evidence="3">The sequence shown here is derived from an EMBL/GenBank/DDBJ whole genome shotgun (WGS) entry which is preliminary data.</text>
</comment>
<proteinExistence type="predicted"/>
<dbReference type="Proteomes" id="UP001596056">
    <property type="component" value="Unassembled WGS sequence"/>
</dbReference>
<sequence>MRPPQTNPPPKNPPPKIPPRQQHWLITRILGALRNNFFAGVVVIAPIGLTVWLIWTAVGWVDNVVMPLVPNYWHPDSMVNRWLGNPRDSADWIDLDIRGVGVVVFLVFTFLIGWIAKGLVGRSMLRFGENMVGRVPVIRSIYNAVKQLSETLFTQSDVRFDRPCLVEFPRKGSWSLAFISAPPKGEIRDKLMARSPGEEIVSLFRPITPNATTGYVIFVPRSEIIELDMSLEDAAKLVISAGLVYPGESGALRIVDGAPPPEPARAAE</sequence>
<dbReference type="InterPro" id="IPR007462">
    <property type="entry name" value="COV1-like"/>
</dbReference>
<evidence type="ECO:0000256" key="1">
    <source>
        <dbReference type="SAM" id="MobiDB-lite"/>
    </source>
</evidence>
<gene>
    <name evidence="3" type="ORF">ACFPOC_01750</name>
</gene>
<keyword evidence="4" id="KW-1185">Reference proteome</keyword>
<dbReference type="PANTHER" id="PTHR31876">
    <property type="entry name" value="COV-LIKE PROTEIN 1"/>
    <property type="match status" value="1"/>
</dbReference>
<dbReference type="Pfam" id="PF04367">
    <property type="entry name" value="DUF502"/>
    <property type="match status" value="1"/>
</dbReference>
<organism evidence="3 4">
    <name type="scientific">Rubellimicrobium aerolatum</name>
    <dbReference type="NCBI Taxonomy" id="490979"/>
    <lineage>
        <taxon>Bacteria</taxon>
        <taxon>Pseudomonadati</taxon>
        <taxon>Pseudomonadota</taxon>
        <taxon>Alphaproteobacteria</taxon>
        <taxon>Rhodobacterales</taxon>
        <taxon>Roseobacteraceae</taxon>
        <taxon>Rubellimicrobium</taxon>
    </lineage>
</organism>
<dbReference type="RefSeq" id="WP_209836811.1">
    <property type="nucleotide sequence ID" value="NZ_JAGGJP010000001.1"/>
</dbReference>